<evidence type="ECO:0000313" key="1">
    <source>
        <dbReference type="EMBL" id="GAG17821.1"/>
    </source>
</evidence>
<dbReference type="EMBL" id="BARS01030092">
    <property type="protein sequence ID" value="GAG17821.1"/>
    <property type="molecule type" value="Genomic_DNA"/>
</dbReference>
<organism evidence="1">
    <name type="scientific">marine sediment metagenome</name>
    <dbReference type="NCBI Taxonomy" id="412755"/>
    <lineage>
        <taxon>unclassified sequences</taxon>
        <taxon>metagenomes</taxon>
        <taxon>ecological metagenomes</taxon>
    </lineage>
</organism>
<proteinExistence type="predicted"/>
<gene>
    <name evidence="1" type="ORF">S01H1_46966</name>
</gene>
<comment type="caution">
    <text evidence="1">The sequence shown here is derived from an EMBL/GenBank/DDBJ whole genome shotgun (WGS) entry which is preliminary data.</text>
</comment>
<reference evidence="1" key="1">
    <citation type="journal article" date="2014" name="Front. Microbiol.">
        <title>High frequency of phylogenetically diverse reductive dehalogenase-homologous genes in deep subseafloor sedimentary metagenomes.</title>
        <authorList>
            <person name="Kawai M."/>
            <person name="Futagami T."/>
            <person name="Toyoda A."/>
            <person name="Takaki Y."/>
            <person name="Nishi S."/>
            <person name="Hori S."/>
            <person name="Arai W."/>
            <person name="Tsubouchi T."/>
            <person name="Morono Y."/>
            <person name="Uchiyama I."/>
            <person name="Ito T."/>
            <person name="Fujiyama A."/>
            <person name="Inagaki F."/>
            <person name="Takami H."/>
        </authorList>
    </citation>
    <scope>NUCLEOTIDE SEQUENCE</scope>
    <source>
        <strain evidence="1">Expedition CK06-06</strain>
    </source>
</reference>
<accession>X0WYJ2</accession>
<dbReference type="AlphaFoldDB" id="X0WYJ2"/>
<protein>
    <recommendedName>
        <fullName evidence="2">SAM-dependent methyltransferase</fullName>
    </recommendedName>
</protein>
<evidence type="ECO:0008006" key="2">
    <source>
        <dbReference type="Google" id="ProtNLM"/>
    </source>
</evidence>
<feature type="non-terminal residue" evidence="1">
    <location>
        <position position="1"/>
    </location>
</feature>
<name>X0WYJ2_9ZZZZ</name>
<sequence length="73" mass="8438">VPFGIKDQNPFYRIYDADSLQLLLKGFNIIGERYYKGIDRKHWVPDIKENLSNIDSQSKGYTQAVACIVCEKI</sequence>